<sequence length="305" mass="34871">MSAGVARHRHVWTVGVLLWLVTSRREGCGLPLALAVLAVVADEMLWVLAAGSLFFPGLYLLGKRCADWARPDWTEGECSLVSARIVSSLQGILASASGILIIATCKDVKFGRHWLATGYIWFIIPYMVYDMYVMYLRHWYRCQDSRILNGKKHFSRSMDSFLRKDFLMLVHHTAILTILAPIGLFFRRDIGDFFVGCLFTAELSTPFVSLGKVLIQMNLQNSILHKVNGAFVLITFFVCRILLFPFMYAAYGNQFGIPLYKVPFNIPLHCNVINATMMAPQLYWFWLICRKALRLYVHPTLTKDR</sequence>
<dbReference type="AlphaFoldDB" id="A0A8C5QTC5"/>
<dbReference type="SMART" id="SM00724">
    <property type="entry name" value="TLC"/>
    <property type="match status" value="1"/>
</dbReference>
<dbReference type="OrthoDB" id="10266980at2759"/>
<dbReference type="PANTHER" id="PTHR13439">
    <property type="entry name" value="CT120 PROTEIN"/>
    <property type="match status" value="1"/>
</dbReference>
<evidence type="ECO:0000256" key="6">
    <source>
        <dbReference type="SAM" id="Phobius"/>
    </source>
</evidence>
<accession>A0A8C5QTC5</accession>
<dbReference type="PANTHER" id="PTHR13439:SF20">
    <property type="entry name" value="TLC DOMAIN-CONTAINING PROTEIN 3A"/>
    <property type="match status" value="1"/>
</dbReference>
<keyword evidence="4 5" id="KW-0472">Membrane</keyword>
<dbReference type="Proteomes" id="UP000694569">
    <property type="component" value="Unplaced"/>
</dbReference>
<dbReference type="GO" id="GO:0016020">
    <property type="term" value="C:membrane"/>
    <property type="evidence" value="ECO:0007669"/>
    <property type="project" value="UniProtKB-SubCell"/>
</dbReference>
<feature type="transmembrane region" description="Helical" evidence="6">
    <location>
        <begin position="193"/>
        <end position="215"/>
    </location>
</feature>
<dbReference type="Pfam" id="PF03798">
    <property type="entry name" value="TRAM_LAG1_CLN8"/>
    <property type="match status" value="1"/>
</dbReference>
<organism evidence="8 9">
    <name type="scientific">Leptobrachium leishanense</name>
    <name type="common">Leishan spiny toad</name>
    <dbReference type="NCBI Taxonomy" id="445787"/>
    <lineage>
        <taxon>Eukaryota</taxon>
        <taxon>Metazoa</taxon>
        <taxon>Chordata</taxon>
        <taxon>Craniata</taxon>
        <taxon>Vertebrata</taxon>
        <taxon>Euteleostomi</taxon>
        <taxon>Amphibia</taxon>
        <taxon>Batrachia</taxon>
        <taxon>Anura</taxon>
        <taxon>Pelobatoidea</taxon>
        <taxon>Megophryidae</taxon>
        <taxon>Leptobrachium</taxon>
    </lineage>
</organism>
<evidence type="ECO:0000256" key="3">
    <source>
        <dbReference type="ARBA" id="ARBA00022989"/>
    </source>
</evidence>
<feature type="transmembrane region" description="Helical" evidence="6">
    <location>
        <begin position="166"/>
        <end position="187"/>
    </location>
</feature>
<dbReference type="GeneTree" id="ENSGT01010000222313"/>
<evidence type="ECO:0000259" key="7">
    <source>
        <dbReference type="PROSITE" id="PS50922"/>
    </source>
</evidence>
<keyword evidence="3 6" id="KW-1133">Transmembrane helix</keyword>
<reference evidence="8" key="2">
    <citation type="submission" date="2025-09" db="UniProtKB">
        <authorList>
            <consortium name="Ensembl"/>
        </authorList>
    </citation>
    <scope>IDENTIFICATION</scope>
</reference>
<proteinExistence type="predicted"/>
<evidence type="ECO:0000313" key="8">
    <source>
        <dbReference type="Ensembl" id="ENSLLEP00000040960.1"/>
    </source>
</evidence>
<feature type="transmembrane region" description="Helical" evidence="6">
    <location>
        <begin position="35"/>
        <end position="61"/>
    </location>
</feature>
<evidence type="ECO:0000256" key="4">
    <source>
        <dbReference type="ARBA" id="ARBA00023136"/>
    </source>
</evidence>
<feature type="domain" description="TLC" evidence="7">
    <location>
        <begin position="76"/>
        <end position="297"/>
    </location>
</feature>
<reference evidence="8" key="1">
    <citation type="submission" date="2025-08" db="UniProtKB">
        <authorList>
            <consortium name="Ensembl"/>
        </authorList>
    </citation>
    <scope>IDENTIFICATION</scope>
</reference>
<feature type="transmembrane region" description="Helical" evidence="6">
    <location>
        <begin position="114"/>
        <end position="136"/>
    </location>
</feature>
<dbReference type="InterPro" id="IPR050846">
    <property type="entry name" value="TLCD"/>
</dbReference>
<gene>
    <name evidence="8" type="primary">TLCD3A</name>
</gene>
<dbReference type="InterPro" id="IPR006634">
    <property type="entry name" value="TLC-dom"/>
</dbReference>
<feature type="transmembrane region" description="Helical" evidence="6">
    <location>
        <begin position="81"/>
        <end position="102"/>
    </location>
</feature>
<feature type="transmembrane region" description="Helical" evidence="6">
    <location>
        <begin position="227"/>
        <end position="251"/>
    </location>
</feature>
<evidence type="ECO:0000256" key="1">
    <source>
        <dbReference type="ARBA" id="ARBA00004141"/>
    </source>
</evidence>
<dbReference type="PROSITE" id="PS50922">
    <property type="entry name" value="TLC"/>
    <property type="match status" value="1"/>
</dbReference>
<name>A0A8C5QTC5_9ANUR</name>
<evidence type="ECO:0000313" key="9">
    <source>
        <dbReference type="Proteomes" id="UP000694569"/>
    </source>
</evidence>
<dbReference type="GO" id="GO:0055088">
    <property type="term" value="P:lipid homeostasis"/>
    <property type="evidence" value="ECO:0007669"/>
    <property type="project" value="TreeGrafter"/>
</dbReference>
<comment type="subcellular location">
    <subcellularLocation>
        <location evidence="1">Membrane</location>
        <topology evidence="1">Multi-pass membrane protein</topology>
    </subcellularLocation>
</comment>
<keyword evidence="2 5" id="KW-0812">Transmembrane</keyword>
<keyword evidence="9" id="KW-1185">Reference proteome</keyword>
<dbReference type="GO" id="GO:0005783">
    <property type="term" value="C:endoplasmic reticulum"/>
    <property type="evidence" value="ECO:0007669"/>
    <property type="project" value="TreeGrafter"/>
</dbReference>
<dbReference type="Ensembl" id="ENSLLET00000042616.1">
    <property type="protein sequence ID" value="ENSLLEP00000040960.1"/>
    <property type="gene ID" value="ENSLLEG00000026074.1"/>
</dbReference>
<evidence type="ECO:0000256" key="5">
    <source>
        <dbReference type="PROSITE-ProRule" id="PRU00205"/>
    </source>
</evidence>
<evidence type="ECO:0000256" key="2">
    <source>
        <dbReference type="ARBA" id="ARBA00022692"/>
    </source>
</evidence>
<feature type="transmembrane region" description="Helical" evidence="6">
    <location>
        <begin position="271"/>
        <end position="289"/>
    </location>
</feature>
<protein>
    <submittedName>
        <fullName evidence="8">TLC domain containing 3A</fullName>
    </submittedName>
</protein>